<dbReference type="GO" id="GO:0030638">
    <property type="term" value="P:polyketide metabolic process"/>
    <property type="evidence" value="ECO:0007669"/>
    <property type="project" value="InterPro"/>
</dbReference>
<dbReference type="HOGENOM" id="CLU_062065_0_0_1"/>
<keyword evidence="2" id="KW-1185">Reference proteome</keyword>
<dbReference type="SUPFAM" id="SSF54427">
    <property type="entry name" value="NTF2-like"/>
    <property type="match status" value="2"/>
</dbReference>
<dbReference type="InterPro" id="IPR032710">
    <property type="entry name" value="NTF2-like_dom_sf"/>
</dbReference>
<dbReference type="InParanoid" id="C7ZJY7"/>
<dbReference type="Gene3D" id="3.10.450.50">
    <property type="match status" value="1"/>
</dbReference>
<proteinExistence type="predicted"/>
<evidence type="ECO:0000313" key="1">
    <source>
        <dbReference type="EMBL" id="EEU35714.1"/>
    </source>
</evidence>
<dbReference type="Proteomes" id="UP000005206">
    <property type="component" value="Chromosome 13"/>
</dbReference>
<dbReference type="AlphaFoldDB" id="C7ZJY7"/>
<gene>
    <name evidence="1" type="ORF">NECHADRAFT_64789</name>
</gene>
<dbReference type="InterPro" id="IPR009959">
    <property type="entry name" value="Cyclase_SnoaL-like"/>
</dbReference>
<dbReference type="VEuPathDB" id="FungiDB:NECHADRAFT_64789"/>
<accession>C7ZJY7</accession>
<dbReference type="eggNOG" id="ENOG502T08M">
    <property type="taxonomic scope" value="Eukaryota"/>
</dbReference>
<dbReference type="OMA" id="FSEHAFY"/>
<sequence length="270" mass="30363">MTSNLSREEIVALFKTFLDYRNAANWDDIHEHIQPTVELENGLLQRDAFIAQLHSASDGRRQQSKLGNYVVDVDSQVIAAEVLNSDNDENATGKNLGYREITFIWFADGLVSKFKSLRDGHAQPLESTPTQITPSQTLLSLDLRTYYHDYIATINAGTIGQNPEKFLSPTIIHNNRAIETPGFVGWMNGAHKAVQSLHYEIKHLAVDGQSGQVAASVEVSGLPVENWFGVEPNGKRVRFQEHAMYWVDKEQINKIITVLDLDSFRKQLQG</sequence>
<protein>
    <recommendedName>
        <fullName evidence="3">SnoaL-like domain-containing protein</fullName>
    </recommendedName>
</protein>
<name>C7ZJY7_FUSV7</name>
<dbReference type="KEGG" id="nhe:NECHADRAFT_64789"/>
<dbReference type="Pfam" id="PF07366">
    <property type="entry name" value="SnoaL"/>
    <property type="match status" value="1"/>
</dbReference>
<dbReference type="OrthoDB" id="2830113at2759"/>
<dbReference type="RefSeq" id="XP_003041427.1">
    <property type="nucleotide sequence ID" value="XM_003041381.1"/>
</dbReference>
<evidence type="ECO:0008006" key="3">
    <source>
        <dbReference type="Google" id="ProtNLM"/>
    </source>
</evidence>
<dbReference type="EMBL" id="GG698936">
    <property type="protein sequence ID" value="EEU35714.1"/>
    <property type="molecule type" value="Genomic_DNA"/>
</dbReference>
<reference evidence="1 2" key="1">
    <citation type="journal article" date="2009" name="PLoS Genet.">
        <title>The genome of Nectria haematococca: contribution of supernumerary chromosomes to gene expansion.</title>
        <authorList>
            <person name="Coleman J.J."/>
            <person name="Rounsley S.D."/>
            <person name="Rodriguez-Carres M."/>
            <person name="Kuo A."/>
            <person name="Wasmann C.C."/>
            <person name="Grimwood J."/>
            <person name="Schmutz J."/>
            <person name="Taga M."/>
            <person name="White G.J."/>
            <person name="Zhou S."/>
            <person name="Schwartz D.C."/>
            <person name="Freitag M."/>
            <person name="Ma L.J."/>
            <person name="Danchin E.G."/>
            <person name="Henrissat B."/>
            <person name="Coutinho P.M."/>
            <person name="Nelson D.R."/>
            <person name="Straney D."/>
            <person name="Napoli C.A."/>
            <person name="Barker B.M."/>
            <person name="Gribskov M."/>
            <person name="Rep M."/>
            <person name="Kroken S."/>
            <person name="Molnar I."/>
            <person name="Rensing C."/>
            <person name="Kennell J.C."/>
            <person name="Zamora J."/>
            <person name="Farman M.L."/>
            <person name="Selker E.U."/>
            <person name="Salamov A."/>
            <person name="Shapiro H."/>
            <person name="Pangilinan J."/>
            <person name="Lindquist E."/>
            <person name="Lamers C."/>
            <person name="Grigoriev I.V."/>
            <person name="Geiser D.M."/>
            <person name="Covert S.F."/>
            <person name="Temporini E."/>
            <person name="Vanetten H.D."/>
        </authorList>
    </citation>
    <scope>NUCLEOTIDE SEQUENCE [LARGE SCALE GENOMIC DNA]</scope>
    <source>
        <strain evidence="2">ATCC MYA-4622 / CBS 123669 / FGSC 9596 / NRRL 45880 / 77-13-4</strain>
    </source>
</reference>
<evidence type="ECO:0000313" key="2">
    <source>
        <dbReference type="Proteomes" id="UP000005206"/>
    </source>
</evidence>
<organism evidence="1 2">
    <name type="scientific">Fusarium vanettenii (strain ATCC MYA-4622 / CBS 123669 / FGSC 9596 / NRRL 45880 / 77-13-4)</name>
    <name type="common">Fusarium solani subsp. pisi</name>
    <dbReference type="NCBI Taxonomy" id="660122"/>
    <lineage>
        <taxon>Eukaryota</taxon>
        <taxon>Fungi</taxon>
        <taxon>Dikarya</taxon>
        <taxon>Ascomycota</taxon>
        <taxon>Pezizomycotina</taxon>
        <taxon>Sordariomycetes</taxon>
        <taxon>Hypocreomycetidae</taxon>
        <taxon>Hypocreales</taxon>
        <taxon>Nectriaceae</taxon>
        <taxon>Fusarium</taxon>
        <taxon>Fusarium solani species complex</taxon>
        <taxon>Fusarium vanettenii</taxon>
    </lineage>
</organism>
<dbReference type="GeneID" id="9676257"/>